<reference evidence="2 3" key="1">
    <citation type="submission" date="2024-02" db="EMBL/GenBank/DDBJ databases">
        <authorList>
            <person name="Chen Y."/>
            <person name="Shah S."/>
            <person name="Dougan E. K."/>
            <person name="Thang M."/>
            <person name="Chan C."/>
        </authorList>
    </citation>
    <scope>NUCLEOTIDE SEQUENCE [LARGE SCALE GENOMIC DNA]</scope>
</reference>
<feature type="region of interest" description="Disordered" evidence="1">
    <location>
        <begin position="1"/>
        <end position="24"/>
    </location>
</feature>
<feature type="region of interest" description="Disordered" evidence="1">
    <location>
        <begin position="1083"/>
        <end position="1112"/>
    </location>
</feature>
<feature type="region of interest" description="Disordered" evidence="1">
    <location>
        <begin position="927"/>
        <end position="988"/>
    </location>
</feature>
<gene>
    <name evidence="2" type="ORF">CCMP2556_LOCUS36512</name>
</gene>
<sequence length="1112" mass="125235">MSMTRLAKVRAREEHGGNTPGSASSWQRKLLQMYDTRLELCFIGAQHLTLITDGSTHGCRDTLVTCVFDPMEQVAGWATCMAIWPSKFVSPGDYDLEMEVERLLARREGERLSSYKLIQALSKQLWLVTRKQLSMSDLKVPVDQLPAIERLEPGDVRTVENGWLHVTKEDGNVFDVDLLGMVQRSTTLGIIGDQGPNMQASMSFLYGHHFLVHGIYDPYHRLVNDCKLSADSSVFEKYVARIAYDFGMPLCSEEDKRAVWEALPEMLTSFVNKGSLPKSGRWFSFHDVGLEQMREWWATRMVLGVYLECEEEINPDSLDNFKALRKGAGGLKLGYMCTSQNFWEDTKIVLTCAQPLYTFFCQRVRDCKTANDSLEFSVKASKEWRGMPHLLELADFLTSVRLAEIEPIAFWSCDVHQMVQKVFSYLTSLLGHCSGSLSRYGCPPYSYSGILKGDITSLQRMKKDLKLLIALELSGVPHSDNLLADAKLLANDCVRLCMLGFEASGWNPNHRPSTEILISLVRTLPDSKLIEDTHGRIRMRQKSQSNEKLTRPAVQLIVNDSGTLEEREIRHGPAVTQDAFLQLWRETKDTYKANARCNPKTHKLPKFFGKIMKRERSWAAITEPNLRCSAAAWEWLRYYSSEDLSQSLVQIQDGLLNLLCKKGILIQKGGDVFLILQSYKWASLACPVVWVGENLLQVKPGAEIQWIFVYNPDDWEAIPFTVVWRADLGFGLCFQRSGIIERLVKFALRSPGNFVLNDFHVLCDHYGIPNGSSQKTRIGALQLLAFRFGRNDEEYTKEVLEAEGKGKSCGSRRNENQSDFMECLLENMSLEERANFKDLKQEVSSAERYSFAKRQLWNEWKKEKKAEIEELDAHDSDSELVAPPIQGSADDVAEASRPGSPAAASHEQEEDLQPAVVVAVAAASSAPLEVHEHSQERMSLPQESEPRLQEADNLHPTAAEESQVEEGGPTAAGSSRDKPKASSPVRAPVVRVHRSPAEILNQLCPPGMMLRMTYNDHRFKVETGSRFHESSSKLKAPYSQKSYSKSFASGAPTWQEALSDVHNHAWTKHNMMVIAGYMVGSSDPQSPGVIPEDVLSDLQPEIEKMPPPKKYG</sequence>
<evidence type="ECO:0000313" key="3">
    <source>
        <dbReference type="Proteomes" id="UP001642484"/>
    </source>
</evidence>
<organism evidence="2 3">
    <name type="scientific">Durusdinium trenchii</name>
    <dbReference type="NCBI Taxonomy" id="1381693"/>
    <lineage>
        <taxon>Eukaryota</taxon>
        <taxon>Sar</taxon>
        <taxon>Alveolata</taxon>
        <taxon>Dinophyceae</taxon>
        <taxon>Suessiales</taxon>
        <taxon>Symbiodiniaceae</taxon>
        <taxon>Durusdinium</taxon>
    </lineage>
</organism>
<protein>
    <submittedName>
        <fullName evidence="2">Uncharacterized protein</fullName>
    </submittedName>
</protein>
<keyword evidence="3" id="KW-1185">Reference proteome</keyword>
<evidence type="ECO:0000256" key="1">
    <source>
        <dbReference type="SAM" id="MobiDB-lite"/>
    </source>
</evidence>
<comment type="caution">
    <text evidence="2">The sequence shown here is derived from an EMBL/GenBank/DDBJ whole genome shotgun (WGS) entry which is preliminary data.</text>
</comment>
<proteinExistence type="predicted"/>
<accession>A0ABP0PEJ2</accession>
<feature type="region of interest" description="Disordered" evidence="1">
    <location>
        <begin position="868"/>
        <end position="912"/>
    </location>
</feature>
<dbReference type="Proteomes" id="UP001642484">
    <property type="component" value="Unassembled WGS sequence"/>
</dbReference>
<feature type="compositionally biased region" description="Basic and acidic residues" evidence="1">
    <location>
        <begin position="868"/>
        <end position="877"/>
    </location>
</feature>
<name>A0ABP0PEJ2_9DINO</name>
<evidence type="ECO:0000313" key="2">
    <source>
        <dbReference type="EMBL" id="CAK9074076.1"/>
    </source>
</evidence>
<feature type="compositionally biased region" description="Basic and acidic residues" evidence="1">
    <location>
        <begin position="944"/>
        <end position="953"/>
    </location>
</feature>
<dbReference type="EMBL" id="CAXAMN010022970">
    <property type="protein sequence ID" value="CAK9074076.1"/>
    <property type="molecule type" value="Genomic_DNA"/>
</dbReference>